<feature type="region of interest" description="Disordered" evidence="1">
    <location>
        <begin position="32"/>
        <end position="51"/>
    </location>
</feature>
<dbReference type="EMBL" id="ML122265">
    <property type="protein sequence ID" value="RPD60503.1"/>
    <property type="molecule type" value="Genomic_DNA"/>
</dbReference>
<accession>A0A5C2S9K8</accession>
<feature type="compositionally biased region" description="Low complexity" evidence="1">
    <location>
        <begin position="411"/>
        <end position="426"/>
    </location>
</feature>
<feature type="compositionally biased region" description="Polar residues" evidence="1">
    <location>
        <begin position="400"/>
        <end position="410"/>
    </location>
</feature>
<organism evidence="4 5">
    <name type="scientific">Lentinus tigrinus ALCF2SS1-6</name>
    <dbReference type="NCBI Taxonomy" id="1328759"/>
    <lineage>
        <taxon>Eukaryota</taxon>
        <taxon>Fungi</taxon>
        <taxon>Dikarya</taxon>
        <taxon>Basidiomycota</taxon>
        <taxon>Agaricomycotina</taxon>
        <taxon>Agaricomycetes</taxon>
        <taxon>Polyporales</taxon>
        <taxon>Polyporaceae</taxon>
        <taxon>Lentinus</taxon>
    </lineage>
</organism>
<sequence>MRSPQLLSLVLASLHYLLSSLLANLLTNSELGDPREATSDSSPDQHTRSPFDQHIRSPFIFTPTTRANPSELTTGNIDFILQHQTVSSVSILRDPASTMTNSSSLSSTLPSHTGAASRGTNPGVVAAVVPIVVVVLFLFVGAVWICRRRKARKAEASSWREIDDISSNHLTEVSYGTRSWFWGSERTGSAAETSASQHSNPNIRALVAALFTHRPATSMSQNPATDPEAGRDSEKHNPDVPVDGTAEGSILQTNQILFIEAFSSASGLSSSQGVVCKGHKSVKEGAPDYDVAVASMRQQQDRERTVSDTRDSSRPFFNSFFNPASNTIAFESQPASGTIYEVIPVLYPFEAVCAGHFESLPHRRQEDSSCDPFEDSFCDPCAGQDICFTETETVIMRTIGNGNERPTTQITSTNPPASPTVPSNPTSTPPQPPLSTSQSPTSATTSQTGAPPTTTSTSTDTLASSVSSSGVDASSTTSASSSGVAVTVTSVSVTSLPGSVLTATETFVGSLPGSELSSPATTSSTALPAPVPISASKGTPPAETATITAVCVFFFAFSLFSAWYWSRKRARRRLEADNAVRTFDSENMVEAPECERSQSRSADTASMGDTGSHAPLLHSSTPDLSDTASSVPQPPQTDLPSSPAVPTGGDAVADEKAEGPDHAGMSAGSDQLADSSEAPEVLSDPEHGHPARIPPLREDTNIIPPTVIHSPDHGALSRSPSMPMDYWTVMAVYATDDEMLLPPPAYSRT</sequence>
<evidence type="ECO:0000313" key="4">
    <source>
        <dbReference type="EMBL" id="RPD60503.1"/>
    </source>
</evidence>
<keyword evidence="3" id="KW-0732">Signal</keyword>
<feature type="compositionally biased region" description="Polar residues" evidence="1">
    <location>
        <begin position="599"/>
        <end position="609"/>
    </location>
</feature>
<keyword evidence="2" id="KW-1133">Transmembrane helix</keyword>
<name>A0A5C2S9K8_9APHY</name>
<feature type="transmembrane region" description="Helical" evidence="2">
    <location>
        <begin position="124"/>
        <end position="146"/>
    </location>
</feature>
<keyword evidence="2" id="KW-0472">Membrane</keyword>
<evidence type="ECO:0000256" key="1">
    <source>
        <dbReference type="SAM" id="MobiDB-lite"/>
    </source>
</evidence>
<reference evidence="4" key="1">
    <citation type="journal article" date="2018" name="Genome Biol. Evol.">
        <title>Genomics and development of Lentinus tigrinus, a white-rot wood-decaying mushroom with dimorphic fruiting bodies.</title>
        <authorList>
            <person name="Wu B."/>
            <person name="Xu Z."/>
            <person name="Knudson A."/>
            <person name="Carlson A."/>
            <person name="Chen N."/>
            <person name="Kovaka S."/>
            <person name="LaButti K."/>
            <person name="Lipzen A."/>
            <person name="Pennachio C."/>
            <person name="Riley R."/>
            <person name="Schakwitz W."/>
            <person name="Umezawa K."/>
            <person name="Ohm R.A."/>
            <person name="Grigoriev I.V."/>
            <person name="Nagy L.G."/>
            <person name="Gibbons J."/>
            <person name="Hibbett D."/>
        </authorList>
    </citation>
    <scope>NUCLEOTIDE SEQUENCE [LARGE SCALE GENOMIC DNA]</scope>
    <source>
        <strain evidence="4">ALCF2SS1-6</strain>
    </source>
</reference>
<feature type="compositionally biased region" description="Low complexity" evidence="1">
    <location>
        <begin position="434"/>
        <end position="484"/>
    </location>
</feature>
<feature type="compositionally biased region" description="Basic and acidic residues" evidence="1">
    <location>
        <begin position="684"/>
        <end position="700"/>
    </location>
</feature>
<feature type="region of interest" description="Disordered" evidence="1">
    <location>
        <begin position="589"/>
        <end position="719"/>
    </location>
</feature>
<dbReference type="AlphaFoldDB" id="A0A5C2S9K8"/>
<feature type="region of interest" description="Disordered" evidence="1">
    <location>
        <begin position="400"/>
        <end position="484"/>
    </location>
</feature>
<keyword evidence="5" id="KW-1185">Reference proteome</keyword>
<feature type="region of interest" description="Disordered" evidence="1">
    <location>
        <begin position="216"/>
        <end position="246"/>
    </location>
</feature>
<feature type="signal peptide" evidence="3">
    <location>
        <begin position="1"/>
        <end position="23"/>
    </location>
</feature>
<feature type="compositionally biased region" description="Polar residues" evidence="1">
    <location>
        <begin position="618"/>
        <end position="631"/>
    </location>
</feature>
<feature type="compositionally biased region" description="Basic and acidic residues" evidence="1">
    <location>
        <begin position="228"/>
        <end position="238"/>
    </location>
</feature>
<evidence type="ECO:0000313" key="5">
    <source>
        <dbReference type="Proteomes" id="UP000313359"/>
    </source>
</evidence>
<evidence type="ECO:0000256" key="3">
    <source>
        <dbReference type="SAM" id="SignalP"/>
    </source>
</evidence>
<dbReference type="Proteomes" id="UP000313359">
    <property type="component" value="Unassembled WGS sequence"/>
</dbReference>
<feature type="transmembrane region" description="Helical" evidence="2">
    <location>
        <begin position="545"/>
        <end position="565"/>
    </location>
</feature>
<feature type="chain" id="PRO_5022776097" evidence="3">
    <location>
        <begin position="24"/>
        <end position="749"/>
    </location>
</feature>
<protein>
    <submittedName>
        <fullName evidence="4">Uncharacterized protein</fullName>
    </submittedName>
</protein>
<keyword evidence="2" id="KW-0812">Transmembrane</keyword>
<proteinExistence type="predicted"/>
<gene>
    <name evidence="4" type="ORF">L227DRAFT_563391</name>
</gene>
<evidence type="ECO:0000256" key="2">
    <source>
        <dbReference type="SAM" id="Phobius"/>
    </source>
</evidence>
<dbReference type="OrthoDB" id="10662714at2759"/>